<accession>A0A438DU44</accession>
<dbReference type="EMBL" id="QGNW01001496">
    <property type="protein sequence ID" value="RVW39016.1"/>
    <property type="molecule type" value="Genomic_DNA"/>
</dbReference>
<dbReference type="PANTHER" id="PTHR33116:SF78">
    <property type="entry name" value="OS12G0587133 PROTEIN"/>
    <property type="match status" value="1"/>
</dbReference>
<name>A0A438DU44_VITVI</name>
<organism evidence="1 2">
    <name type="scientific">Vitis vinifera</name>
    <name type="common">Grape</name>
    <dbReference type="NCBI Taxonomy" id="29760"/>
    <lineage>
        <taxon>Eukaryota</taxon>
        <taxon>Viridiplantae</taxon>
        <taxon>Streptophyta</taxon>
        <taxon>Embryophyta</taxon>
        <taxon>Tracheophyta</taxon>
        <taxon>Spermatophyta</taxon>
        <taxon>Magnoliopsida</taxon>
        <taxon>eudicotyledons</taxon>
        <taxon>Gunneridae</taxon>
        <taxon>Pentapetalae</taxon>
        <taxon>rosids</taxon>
        <taxon>Vitales</taxon>
        <taxon>Vitaceae</taxon>
        <taxon>Viteae</taxon>
        <taxon>Vitis</taxon>
    </lineage>
</organism>
<evidence type="ECO:0000313" key="1">
    <source>
        <dbReference type="EMBL" id="RVW39016.1"/>
    </source>
</evidence>
<dbReference type="PANTHER" id="PTHR33116">
    <property type="entry name" value="REVERSE TRANSCRIPTASE ZINC-BINDING DOMAIN-CONTAINING PROTEIN-RELATED-RELATED"/>
    <property type="match status" value="1"/>
</dbReference>
<evidence type="ECO:0000313" key="2">
    <source>
        <dbReference type="Proteomes" id="UP000288805"/>
    </source>
</evidence>
<protein>
    <submittedName>
        <fullName evidence="1">Putative ribonuclease H protein</fullName>
    </submittedName>
</protein>
<comment type="caution">
    <text evidence="1">The sequence shown here is derived from an EMBL/GenBank/DDBJ whole genome shotgun (WGS) entry which is preliminary data.</text>
</comment>
<sequence length="114" mass="12929">MPKSVARRLEKLQRDFLWGGRNLERKAHLVKWEVVCGDKEKGGLGIRKLTLLIKALLGKWIWRFACDSLEASAYGEVWVRGFWMEDKKGCGCVWSGGLEGDFEGSWMVLGKIGV</sequence>
<dbReference type="Proteomes" id="UP000288805">
    <property type="component" value="Unassembled WGS sequence"/>
</dbReference>
<proteinExistence type="predicted"/>
<gene>
    <name evidence="1" type="primary">VvCHDh000004_870</name>
    <name evidence="1" type="ORF">CK203_089170</name>
</gene>
<reference evidence="1 2" key="1">
    <citation type="journal article" date="2018" name="PLoS Genet.">
        <title>Population sequencing reveals clonal diversity and ancestral inbreeding in the grapevine cultivar Chardonnay.</title>
        <authorList>
            <person name="Roach M.J."/>
            <person name="Johnson D.L."/>
            <person name="Bohlmann J."/>
            <person name="van Vuuren H.J."/>
            <person name="Jones S.J."/>
            <person name="Pretorius I.S."/>
            <person name="Schmidt S.A."/>
            <person name="Borneman A.R."/>
        </authorList>
    </citation>
    <scope>NUCLEOTIDE SEQUENCE [LARGE SCALE GENOMIC DNA]</scope>
    <source>
        <strain evidence="2">cv. Chardonnay</strain>
        <tissue evidence="1">Leaf</tissue>
    </source>
</reference>
<dbReference type="AlphaFoldDB" id="A0A438DU44"/>